<evidence type="ECO:0000259" key="1">
    <source>
        <dbReference type="Pfam" id="PF22936"/>
    </source>
</evidence>
<comment type="caution">
    <text evidence="2">The sequence shown here is derived from an EMBL/GenBank/DDBJ whole genome shotgun (WGS) entry which is preliminary data.</text>
</comment>
<evidence type="ECO:0000313" key="2">
    <source>
        <dbReference type="EMBL" id="GJT51613.1"/>
    </source>
</evidence>
<reference evidence="2" key="2">
    <citation type="submission" date="2022-01" db="EMBL/GenBank/DDBJ databases">
        <authorList>
            <person name="Yamashiro T."/>
            <person name="Shiraishi A."/>
            <person name="Satake H."/>
            <person name="Nakayama K."/>
        </authorList>
    </citation>
    <scope>NUCLEOTIDE SEQUENCE</scope>
</reference>
<protein>
    <recommendedName>
        <fullName evidence="1">Retrovirus-related Pol polyprotein from transposon TNT 1-94-like beta-barrel domain-containing protein</fullName>
    </recommendedName>
</protein>
<name>A0ABQ5EL22_9ASTR</name>
<gene>
    <name evidence="2" type="ORF">Tco_0977770</name>
</gene>
<feature type="domain" description="Retrovirus-related Pol polyprotein from transposon TNT 1-94-like beta-barrel" evidence="1">
    <location>
        <begin position="1"/>
        <end position="57"/>
    </location>
</feature>
<dbReference type="InterPro" id="IPR054722">
    <property type="entry name" value="PolX-like_BBD"/>
</dbReference>
<proteinExistence type="predicted"/>
<keyword evidence="3" id="KW-1185">Reference proteome</keyword>
<organism evidence="2 3">
    <name type="scientific">Tanacetum coccineum</name>
    <dbReference type="NCBI Taxonomy" id="301880"/>
    <lineage>
        <taxon>Eukaryota</taxon>
        <taxon>Viridiplantae</taxon>
        <taxon>Streptophyta</taxon>
        <taxon>Embryophyta</taxon>
        <taxon>Tracheophyta</taxon>
        <taxon>Spermatophyta</taxon>
        <taxon>Magnoliopsida</taxon>
        <taxon>eudicotyledons</taxon>
        <taxon>Gunneridae</taxon>
        <taxon>Pentapetalae</taxon>
        <taxon>asterids</taxon>
        <taxon>campanulids</taxon>
        <taxon>Asterales</taxon>
        <taxon>Asteraceae</taxon>
        <taxon>Asteroideae</taxon>
        <taxon>Anthemideae</taxon>
        <taxon>Anthemidinae</taxon>
        <taxon>Tanacetum</taxon>
    </lineage>
</organism>
<reference evidence="2" key="1">
    <citation type="journal article" date="2022" name="Int. J. Mol. Sci.">
        <title>Draft Genome of Tanacetum Coccineum: Genomic Comparison of Closely Related Tanacetum-Family Plants.</title>
        <authorList>
            <person name="Yamashiro T."/>
            <person name="Shiraishi A."/>
            <person name="Nakayama K."/>
            <person name="Satake H."/>
        </authorList>
    </citation>
    <scope>NUCLEOTIDE SEQUENCE</scope>
</reference>
<dbReference type="EMBL" id="BQNB010016423">
    <property type="protein sequence ID" value="GJT51613.1"/>
    <property type="molecule type" value="Genomic_DNA"/>
</dbReference>
<dbReference type="Proteomes" id="UP001151760">
    <property type="component" value="Unassembled WGS sequence"/>
</dbReference>
<sequence>MDSGGSYHMTHKRDYLFDFKEYDGGNVLLGDGRECRVWGTEGFTVKMQSGKITVIRSSLVVLSATRRANYVYTLDGQAMTRKTLKGRKQLGEYQTRWKIKMSKQQNGLVEETNVTLLAKVTIVSVGFKTPIDMLGFLVGLLVLSKGCLNQLRTIGFNESGKHKKPFIGSGVGTGSMQLQAKNKDLENVVCKMGKSTKTLWLLTNEQKAFRDNLRKSGLGYNGPYVLSQAYAKIPKLYRAYELCNKNEQLHVFDSEETLEDAEKSQLKMNEFQKDEKVQE</sequence>
<evidence type="ECO:0000313" key="3">
    <source>
        <dbReference type="Proteomes" id="UP001151760"/>
    </source>
</evidence>
<dbReference type="Pfam" id="PF22936">
    <property type="entry name" value="Pol_BBD"/>
    <property type="match status" value="1"/>
</dbReference>
<accession>A0ABQ5EL22</accession>